<evidence type="ECO:0000313" key="1">
    <source>
        <dbReference type="EMBL" id="KAG8638969.1"/>
    </source>
</evidence>
<gene>
    <name evidence="1" type="ORF">MANES_14G084950v8</name>
</gene>
<reference evidence="2" key="1">
    <citation type="journal article" date="2016" name="Nat. Biotechnol.">
        <title>Sequencing wild and cultivated cassava and related species reveals extensive interspecific hybridization and genetic diversity.</title>
        <authorList>
            <person name="Bredeson J.V."/>
            <person name="Lyons J.B."/>
            <person name="Prochnik S.E."/>
            <person name="Wu G.A."/>
            <person name="Ha C.M."/>
            <person name="Edsinger-Gonzales E."/>
            <person name="Grimwood J."/>
            <person name="Schmutz J."/>
            <person name="Rabbi I.Y."/>
            <person name="Egesi C."/>
            <person name="Nauluvula P."/>
            <person name="Lebot V."/>
            <person name="Ndunguru J."/>
            <person name="Mkamilo G."/>
            <person name="Bart R.S."/>
            <person name="Setter T.L."/>
            <person name="Gleadow R.M."/>
            <person name="Kulakow P."/>
            <person name="Ferguson M.E."/>
            <person name="Rounsley S."/>
            <person name="Rokhsar D.S."/>
        </authorList>
    </citation>
    <scope>NUCLEOTIDE SEQUENCE [LARGE SCALE GENOMIC DNA]</scope>
    <source>
        <strain evidence="2">cv. AM560-2</strain>
    </source>
</reference>
<organism evidence="1 2">
    <name type="scientific">Manihot esculenta</name>
    <name type="common">Cassava</name>
    <name type="synonym">Jatropha manihot</name>
    <dbReference type="NCBI Taxonomy" id="3983"/>
    <lineage>
        <taxon>Eukaryota</taxon>
        <taxon>Viridiplantae</taxon>
        <taxon>Streptophyta</taxon>
        <taxon>Embryophyta</taxon>
        <taxon>Tracheophyta</taxon>
        <taxon>Spermatophyta</taxon>
        <taxon>Magnoliopsida</taxon>
        <taxon>eudicotyledons</taxon>
        <taxon>Gunneridae</taxon>
        <taxon>Pentapetalae</taxon>
        <taxon>rosids</taxon>
        <taxon>fabids</taxon>
        <taxon>Malpighiales</taxon>
        <taxon>Euphorbiaceae</taxon>
        <taxon>Crotonoideae</taxon>
        <taxon>Manihoteae</taxon>
        <taxon>Manihot</taxon>
    </lineage>
</organism>
<comment type="caution">
    <text evidence="1">The sequence shown here is derived from an EMBL/GenBank/DDBJ whole genome shotgun (WGS) entry which is preliminary data.</text>
</comment>
<sequence length="112" mass="12759">MRGQKSSLKQYMPRLLVNIHATSLSKRPIRRWLEKKVVTELSRMLLKVETDENSTVYIDARPKGNELVYQVENNGGLVNATAGQKAEVLIQIPSIPRNDAAQAVKKMMRRLE</sequence>
<dbReference type="EMBL" id="CM004400">
    <property type="protein sequence ID" value="KAG8638969.1"/>
    <property type="molecule type" value="Genomic_DNA"/>
</dbReference>
<keyword evidence="2" id="KW-1185">Reference proteome</keyword>
<name>A0ACB7GGQ3_MANES</name>
<protein>
    <submittedName>
        <fullName evidence="1">Uncharacterized protein</fullName>
    </submittedName>
</protein>
<proteinExistence type="predicted"/>
<accession>A0ACB7GGQ3</accession>
<dbReference type="Proteomes" id="UP000091857">
    <property type="component" value="Chromosome 14"/>
</dbReference>
<evidence type="ECO:0000313" key="2">
    <source>
        <dbReference type="Proteomes" id="UP000091857"/>
    </source>
</evidence>